<keyword evidence="2" id="KW-1185">Reference proteome</keyword>
<dbReference type="AlphaFoldDB" id="A0A6A5Y701"/>
<gene>
    <name evidence="1" type="ORF">BU24DRAFT_419874</name>
</gene>
<organism evidence="1 2">
    <name type="scientific">Aaosphaeria arxii CBS 175.79</name>
    <dbReference type="NCBI Taxonomy" id="1450172"/>
    <lineage>
        <taxon>Eukaryota</taxon>
        <taxon>Fungi</taxon>
        <taxon>Dikarya</taxon>
        <taxon>Ascomycota</taxon>
        <taxon>Pezizomycotina</taxon>
        <taxon>Dothideomycetes</taxon>
        <taxon>Pleosporomycetidae</taxon>
        <taxon>Pleosporales</taxon>
        <taxon>Pleosporales incertae sedis</taxon>
        <taxon>Aaosphaeria</taxon>
    </lineage>
</organism>
<protein>
    <submittedName>
        <fullName evidence="1">Uncharacterized protein</fullName>
    </submittedName>
</protein>
<dbReference type="RefSeq" id="XP_033388673.1">
    <property type="nucleotide sequence ID" value="XM_033527322.1"/>
</dbReference>
<evidence type="ECO:0000313" key="2">
    <source>
        <dbReference type="Proteomes" id="UP000799778"/>
    </source>
</evidence>
<dbReference type="OrthoDB" id="3783360at2759"/>
<dbReference type="EMBL" id="ML978067">
    <property type="protein sequence ID" value="KAF2020334.1"/>
    <property type="molecule type" value="Genomic_DNA"/>
</dbReference>
<accession>A0A6A5Y701</accession>
<name>A0A6A5Y701_9PLEO</name>
<evidence type="ECO:0000313" key="1">
    <source>
        <dbReference type="EMBL" id="KAF2020334.1"/>
    </source>
</evidence>
<reference evidence="1" key="1">
    <citation type="journal article" date="2020" name="Stud. Mycol.">
        <title>101 Dothideomycetes genomes: a test case for predicting lifestyles and emergence of pathogens.</title>
        <authorList>
            <person name="Haridas S."/>
            <person name="Albert R."/>
            <person name="Binder M."/>
            <person name="Bloem J."/>
            <person name="Labutti K."/>
            <person name="Salamov A."/>
            <person name="Andreopoulos B."/>
            <person name="Baker S."/>
            <person name="Barry K."/>
            <person name="Bills G."/>
            <person name="Bluhm B."/>
            <person name="Cannon C."/>
            <person name="Castanera R."/>
            <person name="Culley D."/>
            <person name="Daum C."/>
            <person name="Ezra D."/>
            <person name="Gonzalez J."/>
            <person name="Henrissat B."/>
            <person name="Kuo A."/>
            <person name="Liang C."/>
            <person name="Lipzen A."/>
            <person name="Lutzoni F."/>
            <person name="Magnuson J."/>
            <person name="Mondo S."/>
            <person name="Nolan M."/>
            <person name="Ohm R."/>
            <person name="Pangilinan J."/>
            <person name="Park H.-J."/>
            <person name="Ramirez L."/>
            <person name="Alfaro M."/>
            <person name="Sun H."/>
            <person name="Tritt A."/>
            <person name="Yoshinaga Y."/>
            <person name="Zwiers L.-H."/>
            <person name="Turgeon B."/>
            <person name="Goodwin S."/>
            <person name="Spatafora J."/>
            <person name="Crous P."/>
            <person name="Grigoriev I."/>
        </authorList>
    </citation>
    <scope>NUCLEOTIDE SEQUENCE</scope>
    <source>
        <strain evidence="1">CBS 175.79</strain>
    </source>
</reference>
<sequence length="90" mass="10219">MAGEAVTEANLRCLWQNLTVPADFFKDGRRDTIKYFQASPTSRKFYFSRCEIIDFQDINGHSIWTTKGDGEIALPANIGVFLLNGTWREG</sequence>
<dbReference type="GeneID" id="54284719"/>
<dbReference type="Proteomes" id="UP000799778">
    <property type="component" value="Unassembled WGS sequence"/>
</dbReference>
<proteinExistence type="predicted"/>